<proteinExistence type="predicted"/>
<dbReference type="InterPro" id="IPR001012">
    <property type="entry name" value="UBX_dom"/>
</dbReference>
<feature type="domain" description="UBX" evidence="8">
    <location>
        <begin position="290"/>
        <end position="374"/>
    </location>
</feature>
<comment type="subcellular location">
    <subcellularLocation>
        <location evidence="1">Endoplasmic reticulum membrane</location>
        <topology evidence="1">Peripheral membrane protein</topology>
    </subcellularLocation>
</comment>
<dbReference type="SUPFAM" id="SSF52833">
    <property type="entry name" value="Thioredoxin-like"/>
    <property type="match status" value="1"/>
</dbReference>
<dbReference type="InterPro" id="IPR036249">
    <property type="entry name" value="Thioredoxin-like_sf"/>
</dbReference>
<name>A0A420YC63_9PEZI</name>
<evidence type="ECO:0000256" key="7">
    <source>
        <dbReference type="SAM" id="Phobius"/>
    </source>
</evidence>
<evidence type="ECO:0000256" key="5">
    <source>
        <dbReference type="ARBA" id="ARBA00046062"/>
    </source>
</evidence>
<dbReference type="GO" id="GO:0006986">
    <property type="term" value="P:response to unfolded protein"/>
    <property type="evidence" value="ECO:0007669"/>
    <property type="project" value="UniProtKB-KW"/>
</dbReference>
<dbReference type="SUPFAM" id="SSF54236">
    <property type="entry name" value="Ubiquitin-like"/>
    <property type="match status" value="1"/>
</dbReference>
<comment type="function">
    <text evidence="5">Involved in endoplasmic reticulum-associated protein degradation (ERAD). Acts as a platform to recruit both UBQLN1 and VCP to the ER during ERAD.</text>
</comment>
<dbReference type="AlphaFoldDB" id="A0A420YC63"/>
<dbReference type="Gene3D" id="3.10.20.90">
    <property type="entry name" value="Phosphatidylinositol 3-kinase Catalytic Subunit, Chain A, domain 1"/>
    <property type="match status" value="1"/>
</dbReference>
<comment type="subunit">
    <text evidence="3">Directly interacts with VCP. Interacts with UBQLN1. Forms a complex with VCP and UBQLN1.</text>
</comment>
<dbReference type="Gene3D" id="3.40.30.10">
    <property type="entry name" value="Glutaredoxin"/>
    <property type="match status" value="1"/>
</dbReference>
<dbReference type="InterPro" id="IPR029071">
    <property type="entry name" value="Ubiquitin-like_domsf"/>
</dbReference>
<evidence type="ECO:0000256" key="6">
    <source>
        <dbReference type="SAM" id="MobiDB-lite"/>
    </source>
</evidence>
<evidence type="ECO:0000256" key="4">
    <source>
        <dbReference type="ARBA" id="ARBA00041575"/>
    </source>
</evidence>
<evidence type="ECO:0000256" key="3">
    <source>
        <dbReference type="ARBA" id="ARBA00038812"/>
    </source>
</evidence>
<feature type="compositionally biased region" description="Basic and acidic residues" evidence="6">
    <location>
        <begin position="438"/>
        <end position="456"/>
    </location>
</feature>
<keyword evidence="7" id="KW-1133">Transmembrane helix</keyword>
<reference evidence="9 10" key="1">
    <citation type="submission" date="2018-08" db="EMBL/GenBank/DDBJ databases">
        <title>Draft genome of the lignicolous fungus Coniochaeta pulveracea.</title>
        <authorList>
            <person name="Borstlap C.J."/>
            <person name="De Witt R.N."/>
            <person name="Botha A."/>
            <person name="Volschenk H."/>
        </authorList>
    </citation>
    <scope>NUCLEOTIDE SEQUENCE [LARGE SCALE GENOMIC DNA]</scope>
    <source>
        <strain evidence="9 10">CAB683</strain>
    </source>
</reference>
<dbReference type="Pfam" id="PF23187">
    <property type="entry name" value="UBX7_N"/>
    <property type="match status" value="1"/>
</dbReference>
<dbReference type="PROSITE" id="PS50033">
    <property type="entry name" value="UBX"/>
    <property type="match status" value="1"/>
</dbReference>
<comment type="caution">
    <text evidence="9">The sequence shown here is derived from an EMBL/GenBank/DDBJ whole genome shotgun (WGS) entry which is preliminary data.</text>
</comment>
<dbReference type="OrthoDB" id="2445133at2759"/>
<keyword evidence="10" id="KW-1185">Reference proteome</keyword>
<dbReference type="Proteomes" id="UP000275385">
    <property type="component" value="Unassembled WGS sequence"/>
</dbReference>
<organism evidence="9 10">
    <name type="scientific">Coniochaeta pulveracea</name>
    <dbReference type="NCBI Taxonomy" id="177199"/>
    <lineage>
        <taxon>Eukaryota</taxon>
        <taxon>Fungi</taxon>
        <taxon>Dikarya</taxon>
        <taxon>Ascomycota</taxon>
        <taxon>Pezizomycotina</taxon>
        <taxon>Sordariomycetes</taxon>
        <taxon>Sordariomycetidae</taxon>
        <taxon>Coniochaetales</taxon>
        <taxon>Coniochaetaceae</taxon>
        <taxon>Coniochaeta</taxon>
    </lineage>
</organism>
<gene>
    <name evidence="9" type="ORF">DL546_000645</name>
</gene>
<dbReference type="GO" id="GO:0005789">
    <property type="term" value="C:endoplasmic reticulum membrane"/>
    <property type="evidence" value="ECO:0007669"/>
    <property type="project" value="UniProtKB-SubCell"/>
</dbReference>
<evidence type="ECO:0000256" key="2">
    <source>
        <dbReference type="ARBA" id="ARBA00023230"/>
    </source>
</evidence>
<dbReference type="PANTHER" id="PTHR46424:SF1">
    <property type="entry name" value="UBX DOMAIN-CONTAINING PROTEIN 4"/>
    <property type="match status" value="1"/>
</dbReference>
<feature type="compositionally biased region" description="Low complexity" evidence="6">
    <location>
        <begin position="118"/>
        <end position="183"/>
    </location>
</feature>
<sequence length="479" mass="51877">MMFFEGTLQEGITSAVEQAKLVVCFVTDGQPESQKWETEFLTDENLREHLAKEAVVLKLQAGSTEAGYLAAIFPLPKTPTLVCIKNGELKEYIASGVSKEEFSNRLAKALGVTLKTVAPSSSQTPATSQPAASSIRSSSSVLPSSNPSASSPPAAAATQATPAVAAPSSSSSSPPAASQGAISNERVQSFLARQETQRKAEAERRRLEAERKKKEDTTKPKVSDAQSKHLEEIRKRRRQEKEARDRVLKQIEDDKAARRAAREEAKLSRMTSADAAAEDVVAPSQSKPLNLEGTCKLQIRLFDGSTVRGQFPASQRLDPDIRRWIDETPSMADSGVGYAFKVIQTPAPSRTIDVGEEAQTLGELGLAPSATLVLVPAKKQTAGAYASDGGNVLSRILVFIFGFLGTIMTFFTSLLSTAGTPAGVHGTDQEQHAMTSGHDQRPKTGIDRARQRREDQQYYNGNSVNFEARPDEDDEDKRK</sequence>
<protein>
    <recommendedName>
        <fullName evidence="4">UBX domain-containing protein 2</fullName>
    </recommendedName>
</protein>
<dbReference type="PANTHER" id="PTHR46424">
    <property type="entry name" value="UBX DOMAIN-CONTAINING PROTEIN 4"/>
    <property type="match status" value="1"/>
</dbReference>
<dbReference type="Pfam" id="PF00789">
    <property type="entry name" value="UBX"/>
    <property type="match status" value="1"/>
</dbReference>
<keyword evidence="7" id="KW-0472">Membrane</keyword>
<evidence type="ECO:0000256" key="1">
    <source>
        <dbReference type="ARBA" id="ARBA00004406"/>
    </source>
</evidence>
<evidence type="ECO:0000313" key="10">
    <source>
        <dbReference type="Proteomes" id="UP000275385"/>
    </source>
</evidence>
<evidence type="ECO:0000259" key="8">
    <source>
        <dbReference type="PROSITE" id="PS50033"/>
    </source>
</evidence>
<feature type="compositionally biased region" description="Basic and acidic residues" evidence="6">
    <location>
        <begin position="195"/>
        <end position="249"/>
    </location>
</feature>
<keyword evidence="2" id="KW-0834">Unfolded protein response</keyword>
<feature type="transmembrane region" description="Helical" evidence="7">
    <location>
        <begin position="396"/>
        <end position="415"/>
    </location>
</feature>
<dbReference type="GO" id="GO:0036503">
    <property type="term" value="P:ERAD pathway"/>
    <property type="evidence" value="ECO:0007669"/>
    <property type="project" value="TreeGrafter"/>
</dbReference>
<feature type="region of interest" description="Disordered" evidence="6">
    <location>
        <begin position="424"/>
        <end position="479"/>
    </location>
</feature>
<evidence type="ECO:0000313" key="9">
    <source>
        <dbReference type="EMBL" id="RKU45498.1"/>
    </source>
</evidence>
<dbReference type="STRING" id="177199.A0A420YC63"/>
<feature type="region of interest" description="Disordered" evidence="6">
    <location>
        <begin position="117"/>
        <end position="249"/>
    </location>
</feature>
<dbReference type="SMART" id="SM00166">
    <property type="entry name" value="UBX"/>
    <property type="match status" value="1"/>
</dbReference>
<dbReference type="EMBL" id="QVQW01000020">
    <property type="protein sequence ID" value="RKU45498.1"/>
    <property type="molecule type" value="Genomic_DNA"/>
</dbReference>
<feature type="compositionally biased region" description="Acidic residues" evidence="6">
    <location>
        <begin position="470"/>
        <end position="479"/>
    </location>
</feature>
<accession>A0A420YC63</accession>
<keyword evidence="7" id="KW-0812">Transmembrane</keyword>